<sequence length="117" mass="13655">LKEIEGIQDTFKREYTLSLVSVHPSLKAVCYYSENDKDIINKVTLNSFRLNLNKGVKTRFLMELIQLPHTLNEKVLVFSQFIDPFILIKDQLQSLFNWAEGKEVLQMDGKQNVKIRP</sequence>
<name>A0A7J7LJN4_9MAGN</name>
<keyword evidence="5" id="KW-0539">Nucleus</keyword>
<evidence type="ECO:0000256" key="4">
    <source>
        <dbReference type="ARBA" id="ARBA00022840"/>
    </source>
</evidence>
<reference evidence="6 7" key="1">
    <citation type="journal article" date="2020" name="IScience">
        <title>Genome Sequencing of the Endangered Kingdonia uniflora (Circaeasteraceae, Ranunculales) Reveals Potential Mechanisms of Evolutionary Specialization.</title>
        <authorList>
            <person name="Sun Y."/>
            <person name="Deng T."/>
            <person name="Zhang A."/>
            <person name="Moore M.J."/>
            <person name="Landis J.B."/>
            <person name="Lin N."/>
            <person name="Zhang H."/>
            <person name="Zhang X."/>
            <person name="Huang J."/>
            <person name="Zhang X."/>
            <person name="Sun H."/>
            <person name="Wang H."/>
        </authorList>
    </citation>
    <scope>NUCLEOTIDE SEQUENCE [LARGE SCALE GENOMIC DNA]</scope>
    <source>
        <strain evidence="6">TB1705</strain>
        <tissue evidence="6">Leaf</tissue>
    </source>
</reference>
<keyword evidence="2" id="KW-0547">Nucleotide-binding</keyword>
<dbReference type="GO" id="GO:0005634">
    <property type="term" value="C:nucleus"/>
    <property type="evidence" value="ECO:0007669"/>
    <property type="project" value="UniProtKB-SubCell"/>
</dbReference>
<keyword evidence="7" id="KW-1185">Reference proteome</keyword>
<dbReference type="InterPro" id="IPR044567">
    <property type="entry name" value="CLSY/DRD1"/>
</dbReference>
<comment type="caution">
    <text evidence="6">The sequence shown here is derived from an EMBL/GenBank/DDBJ whole genome shotgun (WGS) entry which is preliminary data.</text>
</comment>
<dbReference type="PANTHER" id="PTHR45821">
    <property type="entry name" value="SNF2 DOMAIN-CONTAINING PROTEIN CLASSY 2-RELATED"/>
    <property type="match status" value="1"/>
</dbReference>
<dbReference type="EMBL" id="JACGCM010002228">
    <property type="protein sequence ID" value="KAF6142881.1"/>
    <property type="molecule type" value="Genomic_DNA"/>
</dbReference>
<dbReference type="Gene3D" id="3.40.50.300">
    <property type="entry name" value="P-loop containing nucleotide triphosphate hydrolases"/>
    <property type="match status" value="1"/>
</dbReference>
<keyword evidence="3" id="KW-0347">Helicase</keyword>
<evidence type="ECO:0000256" key="2">
    <source>
        <dbReference type="ARBA" id="ARBA00022741"/>
    </source>
</evidence>
<keyword evidence="4" id="KW-0067">ATP-binding</keyword>
<dbReference type="PANTHER" id="PTHR45821:SF5">
    <property type="entry name" value="SNF2 DOMAIN-CONTAINING PROTEIN CLASSY 4"/>
    <property type="match status" value="1"/>
</dbReference>
<dbReference type="InterPro" id="IPR027417">
    <property type="entry name" value="P-loop_NTPase"/>
</dbReference>
<evidence type="ECO:0000256" key="5">
    <source>
        <dbReference type="ARBA" id="ARBA00023242"/>
    </source>
</evidence>
<evidence type="ECO:0000313" key="7">
    <source>
        <dbReference type="Proteomes" id="UP000541444"/>
    </source>
</evidence>
<feature type="non-terminal residue" evidence="6">
    <location>
        <position position="1"/>
    </location>
</feature>
<keyword evidence="3" id="KW-0378">Hydrolase</keyword>
<comment type="subcellular location">
    <subcellularLocation>
        <location evidence="1">Nucleus</location>
    </subcellularLocation>
</comment>
<protein>
    <submittedName>
        <fullName evidence="6">Uncharacterized protein</fullName>
    </submittedName>
</protein>
<dbReference type="OrthoDB" id="1422302at2759"/>
<evidence type="ECO:0000313" key="6">
    <source>
        <dbReference type="EMBL" id="KAF6142881.1"/>
    </source>
</evidence>
<proteinExistence type="predicted"/>
<dbReference type="AlphaFoldDB" id="A0A7J7LJN4"/>
<dbReference type="GO" id="GO:0004386">
    <property type="term" value="F:helicase activity"/>
    <property type="evidence" value="ECO:0007669"/>
    <property type="project" value="UniProtKB-KW"/>
</dbReference>
<organism evidence="6 7">
    <name type="scientific">Kingdonia uniflora</name>
    <dbReference type="NCBI Taxonomy" id="39325"/>
    <lineage>
        <taxon>Eukaryota</taxon>
        <taxon>Viridiplantae</taxon>
        <taxon>Streptophyta</taxon>
        <taxon>Embryophyta</taxon>
        <taxon>Tracheophyta</taxon>
        <taxon>Spermatophyta</taxon>
        <taxon>Magnoliopsida</taxon>
        <taxon>Ranunculales</taxon>
        <taxon>Circaeasteraceae</taxon>
        <taxon>Kingdonia</taxon>
    </lineage>
</organism>
<accession>A0A7J7LJN4</accession>
<dbReference type="GO" id="GO:0005524">
    <property type="term" value="F:ATP binding"/>
    <property type="evidence" value="ECO:0007669"/>
    <property type="project" value="UniProtKB-KW"/>
</dbReference>
<dbReference type="GO" id="GO:0080188">
    <property type="term" value="P:gene silencing by siRNA-directed DNA methylation"/>
    <property type="evidence" value="ECO:0007669"/>
    <property type="project" value="InterPro"/>
</dbReference>
<evidence type="ECO:0000256" key="1">
    <source>
        <dbReference type="ARBA" id="ARBA00004123"/>
    </source>
</evidence>
<dbReference type="Proteomes" id="UP000541444">
    <property type="component" value="Unassembled WGS sequence"/>
</dbReference>
<evidence type="ECO:0000256" key="3">
    <source>
        <dbReference type="ARBA" id="ARBA00022806"/>
    </source>
</evidence>
<gene>
    <name evidence="6" type="ORF">GIB67_022760</name>
</gene>